<dbReference type="Gene3D" id="3.90.1300.10">
    <property type="entry name" value="Amidase signature (AS) domain"/>
    <property type="match status" value="1"/>
</dbReference>
<evidence type="ECO:0000313" key="2">
    <source>
        <dbReference type="EMBL" id="SFS00676.1"/>
    </source>
</evidence>
<dbReference type="GO" id="GO:0016740">
    <property type="term" value="F:transferase activity"/>
    <property type="evidence" value="ECO:0007669"/>
    <property type="project" value="UniProtKB-KW"/>
</dbReference>
<protein>
    <submittedName>
        <fullName evidence="2">Asp-tRNAAsn/Glu-tRNAGln amidotransferase A subunit</fullName>
    </submittedName>
</protein>
<reference evidence="2 3" key="1">
    <citation type="submission" date="2016-10" db="EMBL/GenBank/DDBJ databases">
        <authorList>
            <person name="de Groot N.N."/>
        </authorList>
    </citation>
    <scope>NUCLEOTIDE SEQUENCE [LARGE SCALE GENOMIC DNA]</scope>
    <source>
        <strain evidence="2 3">DSM 21001</strain>
    </source>
</reference>
<dbReference type="Pfam" id="PF01425">
    <property type="entry name" value="Amidase"/>
    <property type="match status" value="1"/>
</dbReference>
<dbReference type="Proteomes" id="UP000199024">
    <property type="component" value="Unassembled WGS sequence"/>
</dbReference>
<keyword evidence="3" id="KW-1185">Reference proteome</keyword>
<evidence type="ECO:0000259" key="1">
    <source>
        <dbReference type="Pfam" id="PF01425"/>
    </source>
</evidence>
<dbReference type="SUPFAM" id="SSF75304">
    <property type="entry name" value="Amidase signature (AS) enzymes"/>
    <property type="match status" value="1"/>
</dbReference>
<accession>A0A1I6LB21</accession>
<name>A0A1I6LB21_9BACT</name>
<dbReference type="AlphaFoldDB" id="A0A1I6LB21"/>
<sequence length="517" mass="55699">MHGLASPRIRICLMLGFLLATRLPAQGKPRFEVTETTIAETQRAIREGRTTCHQLVEAYRKRIQAYDQTTHLNTVVLLNPTALVDADKLDREFARTHRLRPLQGIAVVVKDNYDTAGLQTTAGSLALRGFVPSTDAFMVKRLREAGAIVLFKSNMAEWAFSPVLTESSIAGITRNPYDLTRVPAGSSGGTAASVAASLAEVGLGTDTGDSIRGPASHNDLVGMRPTLGLTSRDGIVPLSITADVGGPLGRTVADVAVVLGVVAGYDPADPITRGIEGKPAIDYTKSLDPHGLKGARIGVFRRYVDAPTGDPEIKALTERAIADLKAQGAEIVDPFDIPNFEEVTAKIGCGNFQADLNAYLARHAPNAQYHSAQEIYDSGLYLPSVEARFKRGLEAHPGQPNPCPDTWHDVKKIAFRKAMTDAMDANHLDAIVYPTWSNPPRKVGDLKSSGGDNNQVLSPMSGFPAITVPMGFTHGTLPAGLTLLGRAYTEPMLIRYAYAYEQATHHRQPPVAFPPLR</sequence>
<dbReference type="PANTHER" id="PTHR42678:SF34">
    <property type="entry name" value="OS04G0183300 PROTEIN"/>
    <property type="match status" value="1"/>
</dbReference>
<dbReference type="InterPro" id="IPR023631">
    <property type="entry name" value="Amidase_dom"/>
</dbReference>
<evidence type="ECO:0000313" key="3">
    <source>
        <dbReference type="Proteomes" id="UP000199024"/>
    </source>
</evidence>
<feature type="domain" description="Amidase" evidence="1">
    <location>
        <begin position="55"/>
        <end position="493"/>
    </location>
</feature>
<dbReference type="PANTHER" id="PTHR42678">
    <property type="entry name" value="AMIDASE"/>
    <property type="match status" value="1"/>
</dbReference>
<dbReference type="InterPro" id="IPR036928">
    <property type="entry name" value="AS_sf"/>
</dbReference>
<organism evidence="2 3">
    <name type="scientific">Granulicella pectinivorans</name>
    <dbReference type="NCBI Taxonomy" id="474950"/>
    <lineage>
        <taxon>Bacteria</taxon>
        <taxon>Pseudomonadati</taxon>
        <taxon>Acidobacteriota</taxon>
        <taxon>Terriglobia</taxon>
        <taxon>Terriglobales</taxon>
        <taxon>Acidobacteriaceae</taxon>
        <taxon>Granulicella</taxon>
    </lineage>
</organism>
<dbReference type="EMBL" id="FOZL01000001">
    <property type="protein sequence ID" value="SFS00676.1"/>
    <property type="molecule type" value="Genomic_DNA"/>
</dbReference>
<gene>
    <name evidence="2" type="ORF">SAMN05421771_0505</name>
</gene>
<dbReference type="STRING" id="474950.SAMN05421771_0505"/>
<keyword evidence="2" id="KW-0808">Transferase</keyword>
<proteinExistence type="predicted"/>